<sequence length="97" mass="11328">MRATCISLLTLFYFASSLRLHDLEGPVEPTVSSAMLIGEPEDDIDFPLPSRYRLAKRYPHLSNFDEEMVIGNPYWGKEISRRSPQFAWRPHSRFGRR</sequence>
<evidence type="ECO:0000256" key="1">
    <source>
        <dbReference type="SAM" id="SignalP"/>
    </source>
</evidence>
<dbReference type="WBParaSite" id="TASK_0000809601-mRNA-1">
    <property type="protein sequence ID" value="TASK_0000809601-mRNA-1"/>
    <property type="gene ID" value="TASK_0000809601"/>
</dbReference>
<feature type="signal peptide" evidence="1">
    <location>
        <begin position="1"/>
        <end position="17"/>
    </location>
</feature>
<dbReference type="Proteomes" id="UP000282613">
    <property type="component" value="Unassembled WGS sequence"/>
</dbReference>
<dbReference type="AlphaFoldDB" id="A0A0R3WBR5"/>
<keyword evidence="3" id="KW-1185">Reference proteome</keyword>
<organism evidence="4">
    <name type="scientific">Taenia asiatica</name>
    <name type="common">Asian tapeworm</name>
    <dbReference type="NCBI Taxonomy" id="60517"/>
    <lineage>
        <taxon>Eukaryota</taxon>
        <taxon>Metazoa</taxon>
        <taxon>Spiralia</taxon>
        <taxon>Lophotrochozoa</taxon>
        <taxon>Platyhelminthes</taxon>
        <taxon>Cestoda</taxon>
        <taxon>Eucestoda</taxon>
        <taxon>Cyclophyllidea</taxon>
        <taxon>Taeniidae</taxon>
        <taxon>Taenia</taxon>
    </lineage>
</organism>
<protein>
    <submittedName>
        <fullName evidence="4">Neuropeptide</fullName>
    </submittedName>
</protein>
<evidence type="ECO:0000313" key="2">
    <source>
        <dbReference type="EMBL" id="VDK39567.1"/>
    </source>
</evidence>
<keyword evidence="1" id="KW-0732">Signal</keyword>
<reference evidence="2 3" key="2">
    <citation type="submission" date="2018-11" db="EMBL/GenBank/DDBJ databases">
        <authorList>
            <consortium name="Pathogen Informatics"/>
        </authorList>
    </citation>
    <scope>NUCLEOTIDE SEQUENCE [LARGE SCALE GENOMIC DNA]</scope>
</reference>
<dbReference type="OrthoDB" id="6254784at2759"/>
<reference evidence="4" key="1">
    <citation type="submission" date="2017-02" db="UniProtKB">
        <authorList>
            <consortium name="WormBaseParasite"/>
        </authorList>
    </citation>
    <scope>IDENTIFICATION</scope>
</reference>
<accession>A0A0R3WBR5</accession>
<feature type="chain" id="PRO_5043132725" evidence="1">
    <location>
        <begin position="18"/>
        <end position="97"/>
    </location>
</feature>
<proteinExistence type="predicted"/>
<evidence type="ECO:0000313" key="3">
    <source>
        <dbReference type="Proteomes" id="UP000282613"/>
    </source>
</evidence>
<name>A0A0R3WBR5_TAEAS</name>
<evidence type="ECO:0000313" key="4">
    <source>
        <dbReference type="WBParaSite" id="TASK_0000809601-mRNA-1"/>
    </source>
</evidence>
<gene>
    <name evidence="2" type="ORF">TASK_LOCUS8097</name>
</gene>
<dbReference type="EMBL" id="UYRS01018727">
    <property type="protein sequence ID" value="VDK39567.1"/>
    <property type="molecule type" value="Genomic_DNA"/>
</dbReference>